<dbReference type="InterPro" id="IPR000219">
    <property type="entry name" value="DH_dom"/>
</dbReference>
<organism evidence="3 4">
    <name type="scientific">Scleroderma citrinum Foug A</name>
    <dbReference type="NCBI Taxonomy" id="1036808"/>
    <lineage>
        <taxon>Eukaryota</taxon>
        <taxon>Fungi</taxon>
        <taxon>Dikarya</taxon>
        <taxon>Basidiomycota</taxon>
        <taxon>Agaricomycotina</taxon>
        <taxon>Agaricomycetes</taxon>
        <taxon>Agaricomycetidae</taxon>
        <taxon>Boletales</taxon>
        <taxon>Sclerodermatineae</taxon>
        <taxon>Sclerodermataceae</taxon>
        <taxon>Scleroderma</taxon>
    </lineage>
</organism>
<feature type="region of interest" description="Disordered" evidence="1">
    <location>
        <begin position="1"/>
        <end position="89"/>
    </location>
</feature>
<name>A0A0C3EFR7_9AGAM</name>
<dbReference type="EMBL" id="KN822014">
    <property type="protein sequence ID" value="KIM67134.1"/>
    <property type="molecule type" value="Genomic_DNA"/>
</dbReference>
<dbReference type="SUPFAM" id="SSF48065">
    <property type="entry name" value="DBL homology domain (DH-domain)"/>
    <property type="match status" value="1"/>
</dbReference>
<dbReference type="InterPro" id="IPR011993">
    <property type="entry name" value="PH-like_dom_sf"/>
</dbReference>
<protein>
    <recommendedName>
        <fullName evidence="2">DH domain-containing protein</fullName>
    </recommendedName>
</protein>
<dbReference type="STRING" id="1036808.A0A0C3EFR7"/>
<dbReference type="GO" id="GO:0005085">
    <property type="term" value="F:guanyl-nucleotide exchange factor activity"/>
    <property type="evidence" value="ECO:0007669"/>
    <property type="project" value="InterPro"/>
</dbReference>
<feature type="region of interest" description="Disordered" evidence="1">
    <location>
        <begin position="454"/>
        <end position="537"/>
    </location>
</feature>
<feature type="region of interest" description="Disordered" evidence="1">
    <location>
        <begin position="196"/>
        <end position="224"/>
    </location>
</feature>
<dbReference type="PANTHER" id="PTHR12673:SF270">
    <property type="entry name" value="FYVE-TYPE DOMAIN-CONTAINING PROTEIN"/>
    <property type="match status" value="1"/>
</dbReference>
<dbReference type="InterPro" id="IPR051092">
    <property type="entry name" value="FYVE_RhoGEF_PH"/>
</dbReference>
<reference evidence="4" key="2">
    <citation type="submission" date="2015-01" db="EMBL/GenBank/DDBJ databases">
        <title>Evolutionary Origins and Diversification of the Mycorrhizal Mutualists.</title>
        <authorList>
            <consortium name="DOE Joint Genome Institute"/>
            <consortium name="Mycorrhizal Genomics Consortium"/>
            <person name="Kohler A."/>
            <person name="Kuo A."/>
            <person name="Nagy L.G."/>
            <person name="Floudas D."/>
            <person name="Copeland A."/>
            <person name="Barry K.W."/>
            <person name="Cichocki N."/>
            <person name="Veneault-Fourrey C."/>
            <person name="LaButti K."/>
            <person name="Lindquist E.A."/>
            <person name="Lipzen A."/>
            <person name="Lundell T."/>
            <person name="Morin E."/>
            <person name="Murat C."/>
            <person name="Riley R."/>
            <person name="Ohm R."/>
            <person name="Sun H."/>
            <person name="Tunlid A."/>
            <person name="Henrissat B."/>
            <person name="Grigoriev I.V."/>
            <person name="Hibbett D.S."/>
            <person name="Martin F."/>
        </authorList>
    </citation>
    <scope>NUCLEOTIDE SEQUENCE [LARGE SCALE GENOMIC DNA]</scope>
    <source>
        <strain evidence="4">Foug A</strain>
    </source>
</reference>
<dbReference type="Pfam" id="PF00621">
    <property type="entry name" value="RhoGEF"/>
    <property type="match status" value="1"/>
</dbReference>
<dbReference type="PROSITE" id="PS00741">
    <property type="entry name" value="DH_1"/>
    <property type="match status" value="1"/>
</dbReference>
<evidence type="ECO:0000256" key="1">
    <source>
        <dbReference type="SAM" id="MobiDB-lite"/>
    </source>
</evidence>
<feature type="compositionally biased region" description="Basic and acidic residues" evidence="1">
    <location>
        <begin position="514"/>
        <end position="537"/>
    </location>
</feature>
<dbReference type="InterPro" id="IPR001331">
    <property type="entry name" value="GDS_CDC24_CS"/>
</dbReference>
<feature type="region of interest" description="Disordered" evidence="1">
    <location>
        <begin position="404"/>
        <end position="432"/>
    </location>
</feature>
<dbReference type="Proteomes" id="UP000053989">
    <property type="component" value="Unassembled WGS sequence"/>
</dbReference>
<dbReference type="InParanoid" id="A0A0C3EFR7"/>
<dbReference type="HOGENOM" id="CLU_001714_0_0_1"/>
<dbReference type="Gene3D" id="3.80.10.10">
    <property type="entry name" value="Ribonuclease Inhibitor"/>
    <property type="match status" value="1"/>
</dbReference>
<dbReference type="Gene3D" id="1.20.900.10">
    <property type="entry name" value="Dbl homology (DH) domain"/>
    <property type="match status" value="1"/>
</dbReference>
<accession>A0A0C3EFR7</accession>
<feature type="compositionally biased region" description="Low complexity" evidence="1">
    <location>
        <begin position="68"/>
        <end position="89"/>
    </location>
</feature>
<feature type="region of interest" description="Disordered" evidence="1">
    <location>
        <begin position="624"/>
        <end position="713"/>
    </location>
</feature>
<dbReference type="Gene3D" id="2.30.29.30">
    <property type="entry name" value="Pleckstrin-homology domain (PH domain)/Phosphotyrosine-binding domain (PTB)"/>
    <property type="match status" value="1"/>
</dbReference>
<feature type="compositionally biased region" description="Acidic residues" evidence="1">
    <location>
        <begin position="205"/>
        <end position="217"/>
    </location>
</feature>
<dbReference type="SUPFAM" id="SSF50729">
    <property type="entry name" value="PH domain-like"/>
    <property type="match status" value="1"/>
</dbReference>
<evidence type="ECO:0000313" key="4">
    <source>
        <dbReference type="Proteomes" id="UP000053989"/>
    </source>
</evidence>
<dbReference type="SMART" id="SM00325">
    <property type="entry name" value="RhoGEF"/>
    <property type="match status" value="1"/>
</dbReference>
<dbReference type="PROSITE" id="PS50010">
    <property type="entry name" value="DH_2"/>
    <property type="match status" value="1"/>
</dbReference>
<feature type="compositionally biased region" description="Polar residues" evidence="1">
    <location>
        <begin position="471"/>
        <end position="488"/>
    </location>
</feature>
<keyword evidence="4" id="KW-1185">Reference proteome</keyword>
<feature type="compositionally biased region" description="Pro residues" evidence="1">
    <location>
        <begin position="404"/>
        <end position="421"/>
    </location>
</feature>
<dbReference type="OrthoDB" id="660555at2759"/>
<proteinExistence type="predicted"/>
<dbReference type="PANTHER" id="PTHR12673">
    <property type="entry name" value="FACIOGENITAL DYSPLASIA PROTEIN"/>
    <property type="match status" value="1"/>
</dbReference>
<dbReference type="SUPFAM" id="SSF52058">
    <property type="entry name" value="L domain-like"/>
    <property type="match status" value="1"/>
</dbReference>
<feature type="domain" description="DH" evidence="2">
    <location>
        <begin position="955"/>
        <end position="1222"/>
    </location>
</feature>
<evidence type="ECO:0000313" key="3">
    <source>
        <dbReference type="EMBL" id="KIM67134.1"/>
    </source>
</evidence>
<feature type="compositionally biased region" description="Basic and acidic residues" evidence="1">
    <location>
        <begin position="657"/>
        <end position="666"/>
    </location>
</feature>
<gene>
    <name evidence="3" type="ORF">SCLCIDRAFT_108629</name>
</gene>
<evidence type="ECO:0000259" key="2">
    <source>
        <dbReference type="PROSITE" id="PS50010"/>
    </source>
</evidence>
<feature type="compositionally biased region" description="Polar residues" evidence="1">
    <location>
        <begin position="701"/>
        <end position="713"/>
    </location>
</feature>
<reference evidence="3 4" key="1">
    <citation type="submission" date="2014-04" db="EMBL/GenBank/DDBJ databases">
        <authorList>
            <consortium name="DOE Joint Genome Institute"/>
            <person name="Kuo A."/>
            <person name="Kohler A."/>
            <person name="Nagy L.G."/>
            <person name="Floudas D."/>
            <person name="Copeland A."/>
            <person name="Barry K.W."/>
            <person name="Cichocki N."/>
            <person name="Veneault-Fourrey C."/>
            <person name="LaButti K."/>
            <person name="Lindquist E.A."/>
            <person name="Lipzen A."/>
            <person name="Lundell T."/>
            <person name="Morin E."/>
            <person name="Murat C."/>
            <person name="Sun H."/>
            <person name="Tunlid A."/>
            <person name="Henrissat B."/>
            <person name="Grigoriev I.V."/>
            <person name="Hibbett D.S."/>
            <person name="Martin F."/>
            <person name="Nordberg H.P."/>
            <person name="Cantor M.N."/>
            <person name="Hua S.X."/>
        </authorList>
    </citation>
    <scope>NUCLEOTIDE SEQUENCE [LARGE SCALE GENOMIC DNA]</scope>
    <source>
        <strain evidence="3 4">Foug A</strain>
    </source>
</reference>
<sequence length="1382" mass="148188">MDHLHLEASPTPSPQGFLRSILARPPSDPDDGSPPRSFARPPKVPSVDPSHFPDPYPQRLPYTRISDRTSSTLPSLSSAGSSSASTRSSAYTSSGSALAVSDYGHVHIASGDDEEIGVAVGITSDDVARVFSGEINMLFAGKTPINQTCWSEYSASIRLRTTSVGHIKTQALHKNNPPRLSENPSFNMGWEPVDERDEAGLTSGDETDDLCEEEETADEKPEERTSAVVVAEEGRALIVKGDGLPISQLSVQSGTTHLLIGSSSTPNSVPAFLTSVLPRICHTLLALDISANFLVALPPALAACESLEELNIASNPLRVLPVFLSHLVSLRVLIADATGIGTLPDSLCGLDRLHTLSVRRNRMHSLPSWLCLLPSLQELYLDGNPFQGPWQALVDPLLAKLPAPPHCPPTPASSTPVPPPSAGTETDTDESEAAGADIGTRFNEDETIMPFRAPPLGRSVTSPAIVPPVPQSSDRSLTRTRTAPNNRPYNAKTRPRVGTTGEGLGSANTAQPENDSKFPADRELRKMKSAGELRTSLERPREMARHPPIATPVRPAMSASASSSNLLSVSSAPPDSDRLVIPKRYASLGVSALTPARAAARPMLTQSLFDGTAEVSEGIRSSVVSPLASPPRSSTAYDIGYMTPSPMERQGSPRSAQPRENKERGGRWGFLKKMSMGKMRPDSPASSRPSTAYGRIVRPEGSNSPLPTSVTSPQIDVRFSTTGSLGPMLNSTPMVALSPPSVPEEEPVAPATLVPPSAGGDFLAPSPSPSPTPRAAKRRSFLPIDGSAVSSLTIPSPTSFVGGTMVVGDVEEASELSVTPSAATAPISSASEFSTRREEEKAKETYTRALRSVMAYLRDMNDLSLSQGTPPLSVYGTIGDELPSITRSRRPTVIDRTHSEPTNAISRAASISGQLRSPESIAALRSGTASQTVSVATTDSSASSEERKYKDDKGKRALIIREIVQTERTYVKGLQELVDIYIRPSAAPVNLISGVGSGKETIIPASERKIVFSGVEALFSFHKESFLPTLEAAAIPLMKKPQAGEDIDPDGQLSVEVTRSVAGIFLKHAAFMKMYSSYINNFDNSVQRIKHWSTDRLNPTTSPGSSISPTNAAHLAGLGLTPVSVPGSGSTVDPSATGGVPNLTSGQKKRIKGFLRKCRMNTRHSQLNLEGYLLLPVQRIPRYRLLLEELLRSTPPAYSFMDDALDRALGEISSLANNMNEGKRQSESRQKLVQWQARIRGKFPSPLVQPHRRLIMDGPLMLTRVVRKTVVSFETFNAQGDASAVQVECLAPELTPRPLVGILCNDLLVLCRDPSEGKDPVCAVDLWAVLRMQTLPQPASIVHGNALRIVDNKAILYFDAPSPSDALTWFRAINLHIPASKA</sequence>
<dbReference type="InterPro" id="IPR035899">
    <property type="entry name" value="DBL_dom_sf"/>
</dbReference>
<dbReference type="GO" id="GO:0035556">
    <property type="term" value="P:intracellular signal transduction"/>
    <property type="evidence" value="ECO:0007669"/>
    <property type="project" value="InterPro"/>
</dbReference>
<dbReference type="GO" id="GO:0005737">
    <property type="term" value="C:cytoplasm"/>
    <property type="evidence" value="ECO:0007669"/>
    <property type="project" value="TreeGrafter"/>
</dbReference>
<dbReference type="InterPro" id="IPR032675">
    <property type="entry name" value="LRR_dom_sf"/>
</dbReference>